<evidence type="ECO:0000256" key="1">
    <source>
        <dbReference type="SAM" id="SignalP"/>
    </source>
</evidence>
<evidence type="ECO:0000313" key="2">
    <source>
        <dbReference type="EMBL" id="MBO8454309.1"/>
    </source>
</evidence>
<organism evidence="2 3">
    <name type="scientific">Candidatus Cryptobacteroides gallistercoris</name>
    <dbReference type="NCBI Taxonomy" id="2840765"/>
    <lineage>
        <taxon>Bacteria</taxon>
        <taxon>Pseudomonadati</taxon>
        <taxon>Bacteroidota</taxon>
        <taxon>Bacteroidia</taxon>
        <taxon>Bacteroidales</taxon>
        <taxon>Candidatus Cryptobacteroides</taxon>
    </lineage>
</organism>
<dbReference type="Proteomes" id="UP000771749">
    <property type="component" value="Unassembled WGS sequence"/>
</dbReference>
<dbReference type="EMBL" id="JADIMJ010000093">
    <property type="protein sequence ID" value="MBO8454309.1"/>
    <property type="molecule type" value="Genomic_DNA"/>
</dbReference>
<sequence>MKRLIFLTAALTLLAAVSCTKDEPSNQFADTVWMKQTELDGVPGFEAYRFHEDMTYMHWFEDETGHVLQWYDSGYYEDRPDYSVIALDYKTTQNACAYSGNPPVVFLYNRDPAQKFYRQNP</sequence>
<name>A0A940DNX4_9BACT</name>
<protein>
    <recommendedName>
        <fullName evidence="4">Lipoprotein</fullName>
    </recommendedName>
</protein>
<evidence type="ECO:0008006" key="4">
    <source>
        <dbReference type="Google" id="ProtNLM"/>
    </source>
</evidence>
<comment type="caution">
    <text evidence="2">The sequence shown here is derived from an EMBL/GenBank/DDBJ whole genome shotgun (WGS) entry which is preliminary data.</text>
</comment>
<reference evidence="2" key="2">
    <citation type="journal article" date="2021" name="PeerJ">
        <title>Extensive microbial diversity within the chicken gut microbiome revealed by metagenomics and culture.</title>
        <authorList>
            <person name="Gilroy R."/>
            <person name="Ravi A."/>
            <person name="Getino M."/>
            <person name="Pursley I."/>
            <person name="Horton D.L."/>
            <person name="Alikhan N.F."/>
            <person name="Baker D."/>
            <person name="Gharbi K."/>
            <person name="Hall N."/>
            <person name="Watson M."/>
            <person name="Adriaenssens E.M."/>
            <person name="Foster-Nyarko E."/>
            <person name="Jarju S."/>
            <person name="Secka A."/>
            <person name="Antonio M."/>
            <person name="Oren A."/>
            <person name="Chaudhuri R.R."/>
            <person name="La Ragione R."/>
            <person name="Hildebrand F."/>
            <person name="Pallen M.J."/>
        </authorList>
    </citation>
    <scope>NUCLEOTIDE SEQUENCE</scope>
    <source>
        <strain evidence="2">F1-3629</strain>
    </source>
</reference>
<accession>A0A940DNX4</accession>
<keyword evidence="1" id="KW-0732">Signal</keyword>
<evidence type="ECO:0000313" key="3">
    <source>
        <dbReference type="Proteomes" id="UP000771749"/>
    </source>
</evidence>
<proteinExistence type="predicted"/>
<feature type="signal peptide" evidence="1">
    <location>
        <begin position="1"/>
        <end position="21"/>
    </location>
</feature>
<reference evidence="2" key="1">
    <citation type="submission" date="2020-10" db="EMBL/GenBank/DDBJ databases">
        <authorList>
            <person name="Gilroy R."/>
        </authorList>
    </citation>
    <scope>NUCLEOTIDE SEQUENCE</scope>
    <source>
        <strain evidence="2">F1-3629</strain>
    </source>
</reference>
<dbReference type="PROSITE" id="PS51257">
    <property type="entry name" value="PROKAR_LIPOPROTEIN"/>
    <property type="match status" value="1"/>
</dbReference>
<gene>
    <name evidence="2" type="ORF">IAC07_06270</name>
</gene>
<feature type="chain" id="PRO_5037658515" description="Lipoprotein" evidence="1">
    <location>
        <begin position="22"/>
        <end position="121"/>
    </location>
</feature>
<dbReference type="AlphaFoldDB" id="A0A940DNX4"/>